<dbReference type="RefSeq" id="WP_344670367.1">
    <property type="nucleotide sequence ID" value="NZ_BAAAQN010000060.1"/>
</dbReference>
<evidence type="ECO:0008006" key="4">
    <source>
        <dbReference type="Google" id="ProtNLM"/>
    </source>
</evidence>
<accession>A0ABN2V835</accession>
<dbReference type="EMBL" id="BAAAQN010000060">
    <property type="protein sequence ID" value="GAA2054802.1"/>
    <property type="molecule type" value="Genomic_DNA"/>
</dbReference>
<organism evidence="2 3">
    <name type="scientific">Catenulispora yoronensis</name>
    <dbReference type="NCBI Taxonomy" id="450799"/>
    <lineage>
        <taxon>Bacteria</taxon>
        <taxon>Bacillati</taxon>
        <taxon>Actinomycetota</taxon>
        <taxon>Actinomycetes</taxon>
        <taxon>Catenulisporales</taxon>
        <taxon>Catenulisporaceae</taxon>
        <taxon>Catenulispora</taxon>
    </lineage>
</organism>
<protein>
    <recommendedName>
        <fullName evidence="4">Lipoprotein</fullName>
    </recommendedName>
</protein>
<dbReference type="PROSITE" id="PS51257">
    <property type="entry name" value="PROKAR_LIPOPROTEIN"/>
    <property type="match status" value="1"/>
</dbReference>
<feature type="signal peptide" evidence="1">
    <location>
        <begin position="1"/>
        <end position="24"/>
    </location>
</feature>
<keyword evidence="3" id="KW-1185">Reference proteome</keyword>
<evidence type="ECO:0000313" key="3">
    <source>
        <dbReference type="Proteomes" id="UP001500751"/>
    </source>
</evidence>
<comment type="caution">
    <text evidence="2">The sequence shown here is derived from an EMBL/GenBank/DDBJ whole genome shotgun (WGS) entry which is preliminary data.</text>
</comment>
<evidence type="ECO:0000256" key="1">
    <source>
        <dbReference type="SAM" id="SignalP"/>
    </source>
</evidence>
<reference evidence="3" key="1">
    <citation type="journal article" date="2019" name="Int. J. Syst. Evol. Microbiol.">
        <title>The Global Catalogue of Microorganisms (GCM) 10K type strain sequencing project: providing services to taxonomists for standard genome sequencing and annotation.</title>
        <authorList>
            <consortium name="The Broad Institute Genomics Platform"/>
            <consortium name="The Broad Institute Genome Sequencing Center for Infectious Disease"/>
            <person name="Wu L."/>
            <person name="Ma J."/>
        </authorList>
    </citation>
    <scope>NUCLEOTIDE SEQUENCE [LARGE SCALE GENOMIC DNA]</scope>
    <source>
        <strain evidence="3">JCM 16014</strain>
    </source>
</reference>
<keyword evidence="1" id="KW-0732">Signal</keyword>
<sequence>MRASKTSPLALGLAAVLVVCPAVAGCTRSGAHKADVSKTPEAKADPPFVTAHCRTSEPVPPSADQITIGKVVLPSMPDLAAYGPNPEPGDDGVTFYKGGIAVHADQPSVTISIGAAALPYARIATEDFIGPLGATAVTYTGKPRIEAEKTWDCWYVGGYNLLDRRTTACLPLDVAIAGDPVVHHVTVPVGMKCPTG</sequence>
<name>A0ABN2V835_9ACTN</name>
<proteinExistence type="predicted"/>
<evidence type="ECO:0000313" key="2">
    <source>
        <dbReference type="EMBL" id="GAA2054802.1"/>
    </source>
</evidence>
<feature type="chain" id="PRO_5046647306" description="Lipoprotein" evidence="1">
    <location>
        <begin position="25"/>
        <end position="196"/>
    </location>
</feature>
<gene>
    <name evidence="2" type="ORF">GCM10009839_73940</name>
</gene>
<dbReference type="Proteomes" id="UP001500751">
    <property type="component" value="Unassembled WGS sequence"/>
</dbReference>